<dbReference type="Proteomes" id="UP000196331">
    <property type="component" value="Unassembled WGS sequence"/>
</dbReference>
<evidence type="ECO:0000313" key="2">
    <source>
        <dbReference type="EMBL" id="SJN11440.1"/>
    </source>
</evidence>
<gene>
    <name evidence="2" type="ORF">CZ787_05915</name>
</gene>
<organism evidence="2 3">
    <name type="scientific">Halomonas citrativorans</name>
    <dbReference type="NCBI Taxonomy" id="2742612"/>
    <lineage>
        <taxon>Bacteria</taxon>
        <taxon>Pseudomonadati</taxon>
        <taxon>Pseudomonadota</taxon>
        <taxon>Gammaproteobacteria</taxon>
        <taxon>Oceanospirillales</taxon>
        <taxon>Halomonadaceae</taxon>
        <taxon>Halomonas</taxon>
    </lineage>
</organism>
<accession>A0A1R4HV53</accession>
<reference evidence="2 3" key="1">
    <citation type="submission" date="2017-02" db="EMBL/GenBank/DDBJ databases">
        <authorList>
            <person name="Dridi B."/>
        </authorList>
    </citation>
    <scope>NUCLEOTIDE SEQUENCE [LARGE SCALE GENOMIC DNA]</scope>
    <source>
        <strain evidence="2 3">JB380</strain>
    </source>
</reference>
<dbReference type="EMBL" id="FUKM01000021">
    <property type="protein sequence ID" value="SJN11440.1"/>
    <property type="molecule type" value="Genomic_DNA"/>
</dbReference>
<keyword evidence="1" id="KW-0812">Transmembrane</keyword>
<dbReference type="AlphaFoldDB" id="A0A1R4HV53"/>
<comment type="caution">
    <text evidence="2">The sequence shown here is derived from an EMBL/GenBank/DDBJ whole genome shotgun (WGS) entry which is preliminary data.</text>
</comment>
<keyword evidence="1" id="KW-1133">Transmembrane helix</keyword>
<name>A0A1R4HV53_9GAMM</name>
<sequence>MGKTLLWSQVCVISLGVSIGVTLPGIMGVSGVAAFILLGIAVASSSAFATIVIGRRKTRA</sequence>
<feature type="transmembrane region" description="Helical" evidence="1">
    <location>
        <begin position="30"/>
        <end position="54"/>
    </location>
</feature>
<keyword evidence="1" id="KW-0472">Membrane</keyword>
<evidence type="ECO:0000256" key="1">
    <source>
        <dbReference type="SAM" id="Phobius"/>
    </source>
</evidence>
<proteinExistence type="predicted"/>
<protein>
    <submittedName>
        <fullName evidence="2">Uncharacterized protein</fullName>
    </submittedName>
</protein>
<evidence type="ECO:0000313" key="3">
    <source>
        <dbReference type="Proteomes" id="UP000196331"/>
    </source>
</evidence>